<dbReference type="InterPro" id="IPR025411">
    <property type="entry name" value="DUF4136"/>
</dbReference>
<protein>
    <recommendedName>
        <fullName evidence="2">DUF4136 domain-containing protein</fullName>
    </recommendedName>
</protein>
<feature type="domain" description="DUF4136" evidence="2">
    <location>
        <begin position="52"/>
        <end position="205"/>
    </location>
</feature>
<organism evidence="3 4">
    <name type="scientific">Rhodoferax koreensis</name>
    <dbReference type="NCBI Taxonomy" id="1842727"/>
    <lineage>
        <taxon>Bacteria</taxon>
        <taxon>Pseudomonadati</taxon>
        <taxon>Pseudomonadota</taxon>
        <taxon>Betaproteobacteria</taxon>
        <taxon>Burkholderiales</taxon>
        <taxon>Comamonadaceae</taxon>
        <taxon>Rhodoferax</taxon>
    </lineage>
</organism>
<name>A0A1P8K3B9_9BURK</name>
<dbReference type="Pfam" id="PF13590">
    <property type="entry name" value="DUF4136"/>
    <property type="match status" value="1"/>
</dbReference>
<dbReference type="OrthoDB" id="8687009at2"/>
<feature type="signal peptide" evidence="1">
    <location>
        <begin position="1"/>
        <end position="23"/>
    </location>
</feature>
<dbReference type="KEGG" id="rhy:RD110_05435"/>
<gene>
    <name evidence="3" type="ORF">RD110_05435</name>
</gene>
<keyword evidence="1" id="KW-0732">Signal</keyword>
<dbReference type="AlphaFoldDB" id="A0A1P8K3B9"/>
<accession>A0A1P8K3B9</accession>
<feature type="chain" id="PRO_5012659061" description="DUF4136 domain-containing protein" evidence="1">
    <location>
        <begin position="24"/>
        <end position="220"/>
    </location>
</feature>
<dbReference type="Proteomes" id="UP000186609">
    <property type="component" value="Chromosome"/>
</dbReference>
<keyword evidence="4" id="KW-1185">Reference proteome</keyword>
<evidence type="ECO:0000256" key="1">
    <source>
        <dbReference type="SAM" id="SignalP"/>
    </source>
</evidence>
<evidence type="ECO:0000313" key="4">
    <source>
        <dbReference type="Proteomes" id="UP000186609"/>
    </source>
</evidence>
<dbReference type="STRING" id="1842727.RD110_05435"/>
<dbReference type="EMBL" id="CP019236">
    <property type="protein sequence ID" value="APW40487.1"/>
    <property type="molecule type" value="Genomic_DNA"/>
</dbReference>
<reference evidence="3 4" key="1">
    <citation type="submission" date="2017-01" db="EMBL/GenBank/DDBJ databases">
        <authorList>
            <person name="Mah S.A."/>
            <person name="Swanson W.J."/>
            <person name="Moy G.W."/>
            <person name="Vacquier V.D."/>
        </authorList>
    </citation>
    <scope>NUCLEOTIDE SEQUENCE [LARGE SCALE GENOMIC DNA]</scope>
    <source>
        <strain evidence="3 4">DCY110</strain>
    </source>
</reference>
<sequence length="220" mass="23943">MRSSFAAVCAITAAIALSGCATAWRVDSDVQTFSSLPATATTPAGAAAPSPATFRFERLPLQQATPAQQAAQTRLEAMALPALTQVGMVQDDAHARYNVQVSAQLQQVLPDYWDRPAPGYWWPRTSIYYGRGGGGAWWPYYGGGFGYGFYSGWDERAYRREVSVVMRDAATGQVVYETRAANLGRWPVDRDVLPLMFSAALSGFPQPPAGLRRVNITVAR</sequence>
<proteinExistence type="predicted"/>
<evidence type="ECO:0000313" key="3">
    <source>
        <dbReference type="EMBL" id="APW40487.1"/>
    </source>
</evidence>
<dbReference type="PROSITE" id="PS51257">
    <property type="entry name" value="PROKAR_LIPOPROTEIN"/>
    <property type="match status" value="1"/>
</dbReference>
<evidence type="ECO:0000259" key="2">
    <source>
        <dbReference type="Pfam" id="PF13590"/>
    </source>
</evidence>